<proteinExistence type="predicted"/>
<keyword evidence="1" id="KW-0732">Signal</keyword>
<keyword evidence="4" id="KW-1185">Reference proteome</keyword>
<evidence type="ECO:0000256" key="1">
    <source>
        <dbReference type="SAM" id="SignalP"/>
    </source>
</evidence>
<feature type="chain" id="PRO_5035237558" evidence="1">
    <location>
        <begin position="25"/>
        <end position="244"/>
    </location>
</feature>
<dbReference type="Proteomes" id="UP000613582">
    <property type="component" value="Unassembled WGS sequence"/>
</dbReference>
<feature type="signal peptide" evidence="1">
    <location>
        <begin position="1"/>
        <end position="24"/>
    </location>
</feature>
<evidence type="ECO:0000313" key="3">
    <source>
        <dbReference type="EMBL" id="GGD12801.1"/>
    </source>
</evidence>
<protein>
    <submittedName>
        <fullName evidence="3">Glycosyl hydrolase</fullName>
    </submittedName>
</protein>
<dbReference type="AlphaFoldDB" id="A0A8J2V3H1"/>
<dbReference type="InterPro" id="IPR013320">
    <property type="entry name" value="ConA-like_dom_sf"/>
</dbReference>
<dbReference type="SUPFAM" id="SSF49899">
    <property type="entry name" value="Concanavalin A-like lectins/glucanases"/>
    <property type="match status" value="1"/>
</dbReference>
<comment type="caution">
    <text evidence="3">The sequence shown here is derived from an EMBL/GenBank/DDBJ whole genome shotgun (WGS) entry which is preliminary data.</text>
</comment>
<feature type="domain" description="3-keto-alpha-glucoside-1,2-lyase/3-keto-2-hydroxy-glucal hydratase" evidence="2">
    <location>
        <begin position="38"/>
        <end position="239"/>
    </location>
</feature>
<dbReference type="InterPro" id="IPR010496">
    <property type="entry name" value="AL/BT2_dom"/>
</dbReference>
<reference evidence="3" key="2">
    <citation type="submission" date="2020-09" db="EMBL/GenBank/DDBJ databases">
        <authorList>
            <person name="Sun Q."/>
            <person name="Zhou Y."/>
        </authorList>
    </citation>
    <scope>NUCLEOTIDE SEQUENCE</scope>
    <source>
        <strain evidence="3">CGMCC 1.12921</strain>
    </source>
</reference>
<reference evidence="3" key="1">
    <citation type="journal article" date="2014" name="Int. J. Syst. Evol. Microbiol.">
        <title>Complete genome sequence of Corynebacterium casei LMG S-19264T (=DSM 44701T), isolated from a smear-ripened cheese.</title>
        <authorList>
            <consortium name="US DOE Joint Genome Institute (JGI-PGF)"/>
            <person name="Walter F."/>
            <person name="Albersmeier A."/>
            <person name="Kalinowski J."/>
            <person name="Ruckert C."/>
        </authorList>
    </citation>
    <scope>NUCLEOTIDE SEQUENCE</scope>
    <source>
        <strain evidence="3">CGMCC 1.12921</strain>
    </source>
</reference>
<dbReference type="Pfam" id="PF06439">
    <property type="entry name" value="3keto-disac_hyd"/>
    <property type="match status" value="1"/>
</dbReference>
<dbReference type="EMBL" id="BMGH01000001">
    <property type="protein sequence ID" value="GGD12801.1"/>
    <property type="molecule type" value="Genomic_DNA"/>
</dbReference>
<name>A0A8J2V3H1_9PROT</name>
<sequence length="244" mass="26732">MRILFASLAATTLAGVCALAPAGADDHADDMGAGTEDGFVTLFDGTSLDGWTSSLDNPAAFSVEDGVLVVKGDRAHLFYSGEVADHDFTDFELRLKVRTTEGSNSGVYFHTVYQEDDWPEIGYEAQVNSTQSDPRKTGSLYSVADIYVSGEENEPALRVENGNSFVARDEAPSTDGEWFDYTIRVEGKTVTIKVDGETTVKWTEPEDWDREGRKLASGTFALQAHDPDSEVHYKDIRVKVLGEE</sequence>
<dbReference type="Gene3D" id="2.60.120.560">
    <property type="entry name" value="Exo-inulinase, domain 1"/>
    <property type="match status" value="1"/>
</dbReference>
<keyword evidence="3" id="KW-0378">Hydrolase</keyword>
<dbReference type="RefSeq" id="WP_206711196.1">
    <property type="nucleotide sequence ID" value="NZ_BMGH01000001.1"/>
</dbReference>
<evidence type="ECO:0000313" key="4">
    <source>
        <dbReference type="Proteomes" id="UP000613582"/>
    </source>
</evidence>
<dbReference type="GO" id="GO:0016787">
    <property type="term" value="F:hydrolase activity"/>
    <property type="evidence" value="ECO:0007669"/>
    <property type="project" value="UniProtKB-KW"/>
</dbReference>
<evidence type="ECO:0000259" key="2">
    <source>
        <dbReference type="Pfam" id="PF06439"/>
    </source>
</evidence>
<gene>
    <name evidence="3" type="ORF">GCM10011342_21990</name>
</gene>
<accession>A0A8J2V3H1</accession>
<organism evidence="3 4">
    <name type="scientific">Aquisalinus flavus</name>
    <dbReference type="NCBI Taxonomy" id="1526572"/>
    <lineage>
        <taxon>Bacteria</taxon>
        <taxon>Pseudomonadati</taxon>
        <taxon>Pseudomonadota</taxon>
        <taxon>Alphaproteobacteria</taxon>
        <taxon>Parvularculales</taxon>
        <taxon>Parvularculaceae</taxon>
        <taxon>Aquisalinus</taxon>
    </lineage>
</organism>